<gene>
    <name evidence="1" type="ORF">BOA8489_00008</name>
</gene>
<dbReference type="EMBL" id="FXXQ01000001">
    <property type="protein sequence ID" value="SMX21921.1"/>
    <property type="molecule type" value="Genomic_DNA"/>
</dbReference>
<evidence type="ECO:0000313" key="2">
    <source>
        <dbReference type="Proteomes" id="UP000201838"/>
    </source>
</evidence>
<dbReference type="AlphaFoldDB" id="A0A238IV80"/>
<reference evidence="1 2" key="1">
    <citation type="submission" date="2017-05" db="EMBL/GenBank/DDBJ databases">
        <authorList>
            <person name="Song R."/>
            <person name="Chenine A.L."/>
            <person name="Ruprecht R.M."/>
        </authorList>
    </citation>
    <scope>NUCLEOTIDE SEQUENCE [LARGE SCALE GENOMIC DNA]</scope>
    <source>
        <strain evidence="1 2">CECT 8489</strain>
    </source>
</reference>
<dbReference type="Proteomes" id="UP000201838">
    <property type="component" value="Unassembled WGS sequence"/>
</dbReference>
<accession>A0A238IV80</accession>
<sequence>MAFSALMSPIRRGWYPVLRYLSSHGLSEALPQGLSAARMGLVALMLTYGIAVAAEDVERLSELRALGDCENCAFEDQDFSGRKLIGINLSNAALDNVVFDNSELNISLFERQFCAMSVSLERTCAALVLSVRALRM</sequence>
<evidence type="ECO:0000313" key="1">
    <source>
        <dbReference type="EMBL" id="SMX21921.1"/>
    </source>
</evidence>
<organism evidence="1 2">
    <name type="scientific">Boseongicola aestuarii</name>
    <dbReference type="NCBI Taxonomy" id="1470561"/>
    <lineage>
        <taxon>Bacteria</taxon>
        <taxon>Pseudomonadati</taxon>
        <taxon>Pseudomonadota</taxon>
        <taxon>Alphaproteobacteria</taxon>
        <taxon>Rhodobacterales</taxon>
        <taxon>Paracoccaceae</taxon>
        <taxon>Boseongicola</taxon>
    </lineage>
</organism>
<keyword evidence="2" id="KW-1185">Reference proteome</keyword>
<evidence type="ECO:0008006" key="3">
    <source>
        <dbReference type="Google" id="ProtNLM"/>
    </source>
</evidence>
<dbReference type="SUPFAM" id="SSF141571">
    <property type="entry name" value="Pentapeptide repeat-like"/>
    <property type="match status" value="1"/>
</dbReference>
<protein>
    <recommendedName>
        <fullName evidence="3">Pentapeptide repeats (8 copies)</fullName>
    </recommendedName>
</protein>
<name>A0A238IV80_9RHOB</name>
<proteinExistence type="predicted"/>